<feature type="region of interest" description="Disordered" evidence="1">
    <location>
        <begin position="433"/>
        <end position="463"/>
    </location>
</feature>
<evidence type="ECO:0000256" key="1">
    <source>
        <dbReference type="SAM" id="MobiDB-lite"/>
    </source>
</evidence>
<feature type="compositionally biased region" description="Basic and acidic residues" evidence="1">
    <location>
        <begin position="613"/>
        <end position="622"/>
    </location>
</feature>
<dbReference type="AlphaFoldDB" id="A0A067PTT0"/>
<feature type="compositionally biased region" description="Low complexity" evidence="1">
    <location>
        <begin position="436"/>
        <end position="457"/>
    </location>
</feature>
<evidence type="ECO:0000313" key="2">
    <source>
        <dbReference type="EMBL" id="KDQ58139.1"/>
    </source>
</evidence>
<dbReference type="GO" id="GO:0005811">
    <property type="term" value="C:lipid droplet"/>
    <property type="evidence" value="ECO:0007669"/>
    <property type="project" value="TreeGrafter"/>
</dbReference>
<dbReference type="InParanoid" id="A0A067PTT0"/>
<sequence length="770" mass="83874">MSRLEAGKPKLPHDLVAIFHVSFHPTKGSLIDWSLKASEDFDLTDVEFSCLPSGLHLVEQDVVYFTKSTHQGLCIFRRRPTTDHGHRGFRLSSIGILLAKSTRPRPWRHLAGLKELVGRIYGGLAERGGVEMEESDWDMAKAWFEERKVGRGDLGGAGRWDGWSHEFDLPDYEPASLEPSSSAPRAPSPSTHPTLHLPHLLRILGPSTLTLYKHVLARRRILIFTLPPVEAACILCHIAADMCFEDQVDYDSPAVNVNIGGDGDGSGWLGNGSDDGEDLRVGGLDSGRSRQRRKLKGKCKEGIQVLGMVTLNDLDRLQKEGQSGRGFIACTTDAIFLEKPSYYDLLIDLTSSTPSKASRPTLYTTKVVPPTTSGSGGSRRETWKLSRVGFGWSDVKLWTELDRILQIDANERANDPSLPHSHHHCCDPSSYLRNHAASSSDPSSSSSFSTTGTGASSKPPSSSWTDVWRLYEDVCLICAGLWMGGWRGNSTASYSSVNREGEWAVGNWGAVRLEGDDDLSLGTVAGENSRGSYVRNVGMGIEGRPSGSGVASVGIGNGNGARKSKSSRRSSGGMSWSSLTGKDRDRRQQQSSQWQAEEESTSSTPPVRLTAQDPKKVEAKDDSEFEVIQAIKDKSRDRDVLTTLALLQTFHAHTSFLLSRLESYLPPVDSERLSTASTSTTTTGPSTPKISNAIISTSPAPKDPPLPTASPKILTPVTLTPKDIVTFELGPLNSMDAKFIEWLAEEYGGGVGVVVRRGWRDLLGLVFGFG</sequence>
<evidence type="ECO:0008006" key="4">
    <source>
        <dbReference type="Google" id="ProtNLM"/>
    </source>
</evidence>
<keyword evidence="3" id="KW-1185">Reference proteome</keyword>
<feature type="region of interest" description="Disordered" evidence="1">
    <location>
        <begin position="174"/>
        <end position="193"/>
    </location>
</feature>
<dbReference type="STRING" id="933084.A0A067PTT0"/>
<feature type="region of interest" description="Disordered" evidence="1">
    <location>
        <begin position="541"/>
        <end position="622"/>
    </location>
</feature>
<organism evidence="2 3">
    <name type="scientific">Jaapia argillacea MUCL 33604</name>
    <dbReference type="NCBI Taxonomy" id="933084"/>
    <lineage>
        <taxon>Eukaryota</taxon>
        <taxon>Fungi</taxon>
        <taxon>Dikarya</taxon>
        <taxon>Basidiomycota</taxon>
        <taxon>Agaricomycotina</taxon>
        <taxon>Agaricomycetes</taxon>
        <taxon>Agaricomycetidae</taxon>
        <taxon>Jaapiales</taxon>
        <taxon>Jaapiaceae</taxon>
        <taxon>Jaapia</taxon>
    </lineage>
</organism>
<dbReference type="Pfam" id="PF09804">
    <property type="entry name" value="DENND11"/>
    <property type="match status" value="2"/>
</dbReference>
<proteinExistence type="predicted"/>
<gene>
    <name evidence="2" type="ORF">JAAARDRAFT_193588</name>
</gene>
<accession>A0A067PTT0</accession>
<dbReference type="EMBL" id="KL197718">
    <property type="protein sequence ID" value="KDQ58139.1"/>
    <property type="molecule type" value="Genomic_DNA"/>
</dbReference>
<name>A0A067PTT0_9AGAM</name>
<dbReference type="InterPro" id="IPR018626">
    <property type="entry name" value="LCHN/Anr2"/>
</dbReference>
<dbReference type="PANTHER" id="PTHR28153">
    <property type="entry name" value="PROTEIN, PUTATIVE-RELATED"/>
    <property type="match status" value="1"/>
</dbReference>
<protein>
    <recommendedName>
        <fullName evidence="4">UDENN domain-containing protein</fullName>
    </recommendedName>
</protein>
<dbReference type="PANTHER" id="PTHR28153:SF1">
    <property type="entry name" value="DUF4484 DOMAIN-CONTAINING PROTEIN"/>
    <property type="match status" value="1"/>
</dbReference>
<dbReference type="HOGENOM" id="CLU_442816_0_0_1"/>
<feature type="compositionally biased region" description="Low complexity" evidence="1">
    <location>
        <begin position="569"/>
        <end position="578"/>
    </location>
</feature>
<evidence type="ECO:0000313" key="3">
    <source>
        <dbReference type="Proteomes" id="UP000027265"/>
    </source>
</evidence>
<dbReference type="InterPro" id="IPR053056">
    <property type="entry name" value="Lipid_Metab_Assoc_Protein"/>
</dbReference>
<reference evidence="3" key="1">
    <citation type="journal article" date="2014" name="Proc. Natl. Acad. Sci. U.S.A.">
        <title>Extensive sampling of basidiomycete genomes demonstrates inadequacy of the white-rot/brown-rot paradigm for wood decay fungi.</title>
        <authorList>
            <person name="Riley R."/>
            <person name="Salamov A.A."/>
            <person name="Brown D.W."/>
            <person name="Nagy L.G."/>
            <person name="Floudas D."/>
            <person name="Held B.W."/>
            <person name="Levasseur A."/>
            <person name="Lombard V."/>
            <person name="Morin E."/>
            <person name="Otillar R."/>
            <person name="Lindquist E.A."/>
            <person name="Sun H."/>
            <person name="LaButti K.M."/>
            <person name="Schmutz J."/>
            <person name="Jabbour D."/>
            <person name="Luo H."/>
            <person name="Baker S.E."/>
            <person name="Pisabarro A.G."/>
            <person name="Walton J.D."/>
            <person name="Blanchette R.A."/>
            <person name="Henrissat B."/>
            <person name="Martin F."/>
            <person name="Cullen D."/>
            <person name="Hibbett D.S."/>
            <person name="Grigoriev I.V."/>
        </authorList>
    </citation>
    <scope>NUCLEOTIDE SEQUENCE [LARGE SCALE GENOMIC DNA]</scope>
    <source>
        <strain evidence="3">MUCL 33604</strain>
    </source>
</reference>
<dbReference type="OrthoDB" id="2152680at2759"/>
<dbReference type="Proteomes" id="UP000027265">
    <property type="component" value="Unassembled WGS sequence"/>
</dbReference>